<feature type="region of interest" description="Disordered" evidence="1">
    <location>
        <begin position="1"/>
        <end position="38"/>
    </location>
</feature>
<evidence type="ECO:0000256" key="1">
    <source>
        <dbReference type="SAM" id="MobiDB-lite"/>
    </source>
</evidence>
<organism evidence="2 3">
    <name type="scientific">Trifolium pratense</name>
    <name type="common">Red clover</name>
    <dbReference type="NCBI Taxonomy" id="57577"/>
    <lineage>
        <taxon>Eukaryota</taxon>
        <taxon>Viridiplantae</taxon>
        <taxon>Streptophyta</taxon>
        <taxon>Embryophyta</taxon>
        <taxon>Tracheophyta</taxon>
        <taxon>Spermatophyta</taxon>
        <taxon>Magnoliopsida</taxon>
        <taxon>eudicotyledons</taxon>
        <taxon>Gunneridae</taxon>
        <taxon>Pentapetalae</taxon>
        <taxon>rosids</taxon>
        <taxon>fabids</taxon>
        <taxon>Fabales</taxon>
        <taxon>Fabaceae</taxon>
        <taxon>Papilionoideae</taxon>
        <taxon>50 kb inversion clade</taxon>
        <taxon>NPAAA clade</taxon>
        <taxon>Hologalegina</taxon>
        <taxon>IRL clade</taxon>
        <taxon>Trifolieae</taxon>
        <taxon>Trifolium</taxon>
    </lineage>
</organism>
<feature type="non-terminal residue" evidence="2">
    <location>
        <position position="38"/>
    </location>
</feature>
<accession>A0A2K3KJX2</accession>
<name>A0A2K3KJX2_TRIPR</name>
<dbReference type="Proteomes" id="UP000236291">
    <property type="component" value="Unassembled WGS sequence"/>
</dbReference>
<dbReference type="AlphaFoldDB" id="A0A2K3KJX2"/>
<reference evidence="2 3" key="1">
    <citation type="journal article" date="2014" name="Am. J. Bot.">
        <title>Genome assembly and annotation for red clover (Trifolium pratense; Fabaceae).</title>
        <authorList>
            <person name="Istvanek J."/>
            <person name="Jaros M."/>
            <person name="Krenek A."/>
            <person name="Repkova J."/>
        </authorList>
    </citation>
    <scope>NUCLEOTIDE SEQUENCE [LARGE SCALE GENOMIC DNA]</scope>
    <source>
        <strain evidence="3">cv. Tatra</strain>
        <tissue evidence="2">Young leaves</tissue>
    </source>
</reference>
<feature type="compositionally biased region" description="Basic and acidic residues" evidence="1">
    <location>
        <begin position="19"/>
        <end position="29"/>
    </location>
</feature>
<gene>
    <name evidence="2" type="ORF">L195_g063127</name>
</gene>
<proteinExistence type="predicted"/>
<reference evidence="2 3" key="2">
    <citation type="journal article" date="2017" name="Front. Plant Sci.">
        <title>Gene Classification and Mining of Molecular Markers Useful in Red Clover (Trifolium pratense) Breeding.</title>
        <authorList>
            <person name="Istvanek J."/>
            <person name="Dluhosova J."/>
            <person name="Dluhos P."/>
            <person name="Patkova L."/>
            <person name="Nedelnik J."/>
            <person name="Repkova J."/>
        </authorList>
    </citation>
    <scope>NUCLEOTIDE SEQUENCE [LARGE SCALE GENOMIC DNA]</scope>
    <source>
        <strain evidence="3">cv. Tatra</strain>
        <tissue evidence="2">Young leaves</tissue>
    </source>
</reference>
<evidence type="ECO:0000313" key="2">
    <source>
        <dbReference type="EMBL" id="PNX66598.1"/>
    </source>
</evidence>
<sequence length="38" mass="4125">MKGEAAKSSSDSDYIGGRGENRFREDRYTARLGSANDG</sequence>
<dbReference type="EMBL" id="ASHM01195881">
    <property type="protein sequence ID" value="PNX66598.1"/>
    <property type="molecule type" value="Genomic_DNA"/>
</dbReference>
<comment type="caution">
    <text evidence="2">The sequence shown here is derived from an EMBL/GenBank/DDBJ whole genome shotgun (WGS) entry which is preliminary data.</text>
</comment>
<protein>
    <submittedName>
        <fullName evidence="2">Uncharacterized protein</fullName>
    </submittedName>
</protein>
<evidence type="ECO:0000313" key="3">
    <source>
        <dbReference type="Proteomes" id="UP000236291"/>
    </source>
</evidence>